<gene>
    <name evidence="2" type="ORF">SAMN05421742_102269</name>
</gene>
<reference evidence="3" key="1">
    <citation type="submission" date="2016-10" db="EMBL/GenBank/DDBJ databases">
        <authorList>
            <person name="Varghese N."/>
            <person name="Submissions S."/>
        </authorList>
    </citation>
    <scope>NUCLEOTIDE SEQUENCE [LARGE SCALE GENOMIC DNA]</scope>
    <source>
        <strain evidence="3">930I</strain>
    </source>
</reference>
<dbReference type="EMBL" id="FNCV01000002">
    <property type="protein sequence ID" value="SDG73582.1"/>
    <property type="molecule type" value="Genomic_DNA"/>
</dbReference>
<dbReference type="InterPro" id="IPR008620">
    <property type="entry name" value="FixH"/>
</dbReference>
<sequence>MTRSSPPPSVNPARRRRPDGWWYPWIFVAGFAVVIAVNGALFYFATGTFNGLETARPWQEMNNFNQRLASFRTDRERGWTVDLATERHDATLDLALTVTDRYGQPVRGLAVEGVLWRPTRAGLDIPLRLAEAAPGRYRAVAELPAPGQWEVRAEARQGDTLLRLRERLDLR</sequence>
<dbReference type="AlphaFoldDB" id="A0A1G7WNR9"/>
<keyword evidence="1" id="KW-1133">Transmembrane helix</keyword>
<dbReference type="OrthoDB" id="1495896at2"/>
<evidence type="ECO:0000313" key="2">
    <source>
        <dbReference type="EMBL" id="SDG73582.1"/>
    </source>
</evidence>
<evidence type="ECO:0000313" key="3">
    <source>
        <dbReference type="Proteomes" id="UP000217076"/>
    </source>
</evidence>
<dbReference type="Pfam" id="PF05751">
    <property type="entry name" value="FixH"/>
    <property type="match status" value="1"/>
</dbReference>
<accession>A0A1G7WNR9</accession>
<evidence type="ECO:0000256" key="1">
    <source>
        <dbReference type="SAM" id="Phobius"/>
    </source>
</evidence>
<keyword evidence="1" id="KW-0812">Transmembrane</keyword>
<name>A0A1G7WNR9_9PROT</name>
<dbReference type="STRING" id="83401.SAMN05421742_102269"/>
<proteinExistence type="predicted"/>
<dbReference type="Proteomes" id="UP000217076">
    <property type="component" value="Unassembled WGS sequence"/>
</dbReference>
<protein>
    <submittedName>
        <fullName evidence="2">Nitrogen fixation protein FixH</fullName>
    </submittedName>
</protein>
<keyword evidence="1" id="KW-0472">Membrane</keyword>
<feature type="transmembrane region" description="Helical" evidence="1">
    <location>
        <begin position="21"/>
        <end position="45"/>
    </location>
</feature>
<dbReference type="RefSeq" id="WP_092616018.1">
    <property type="nucleotide sequence ID" value="NZ_FNCV01000002.1"/>
</dbReference>
<keyword evidence="3" id="KW-1185">Reference proteome</keyword>
<organism evidence="2 3">
    <name type="scientific">Roseospirillum parvum</name>
    <dbReference type="NCBI Taxonomy" id="83401"/>
    <lineage>
        <taxon>Bacteria</taxon>
        <taxon>Pseudomonadati</taxon>
        <taxon>Pseudomonadota</taxon>
        <taxon>Alphaproteobacteria</taxon>
        <taxon>Rhodospirillales</taxon>
        <taxon>Rhodospirillaceae</taxon>
        <taxon>Roseospirillum</taxon>
    </lineage>
</organism>